<comment type="caution">
    <text evidence="3">The sequence shown here is derived from an EMBL/GenBank/DDBJ whole genome shotgun (WGS) entry which is preliminary data.</text>
</comment>
<comment type="similarity">
    <text evidence="1 2">Belongs to the OprB family.</text>
</comment>
<evidence type="ECO:0000256" key="2">
    <source>
        <dbReference type="RuleBase" id="RU363072"/>
    </source>
</evidence>
<evidence type="ECO:0000313" key="3">
    <source>
        <dbReference type="EMBL" id="MBA4613581.1"/>
    </source>
</evidence>
<organism evidence="3 4">
    <name type="scientific">Stappia taiwanensis</name>
    <dbReference type="NCBI Taxonomy" id="992267"/>
    <lineage>
        <taxon>Bacteria</taxon>
        <taxon>Pseudomonadati</taxon>
        <taxon>Pseudomonadota</taxon>
        <taxon>Alphaproteobacteria</taxon>
        <taxon>Hyphomicrobiales</taxon>
        <taxon>Stappiaceae</taxon>
        <taxon>Stappia</taxon>
    </lineage>
</organism>
<dbReference type="GO" id="GO:0015288">
    <property type="term" value="F:porin activity"/>
    <property type="evidence" value="ECO:0007669"/>
    <property type="project" value="InterPro"/>
</dbReference>
<dbReference type="EMBL" id="JACEON010000021">
    <property type="protein sequence ID" value="MBA4613581.1"/>
    <property type="molecule type" value="Genomic_DNA"/>
</dbReference>
<dbReference type="Gene3D" id="2.40.160.180">
    <property type="entry name" value="Carbohydrate-selective porin OprB"/>
    <property type="match status" value="1"/>
</dbReference>
<dbReference type="InterPro" id="IPR038673">
    <property type="entry name" value="OprB_sf"/>
</dbReference>
<protein>
    <submittedName>
        <fullName evidence="3">Carbohydrate porin</fullName>
    </submittedName>
</protein>
<name>A0A838XX00_9HYPH</name>
<accession>A0A838XX00</accession>
<gene>
    <name evidence="3" type="ORF">H1W37_18130</name>
</gene>
<sequence>MGDVFVDASEGGGPVLVNRSLAPIASDGGMRVAIADGRIGARGDTGTQGSISSQAKCLVGAGTDVAWWKLSRSAGYLGSRASAGTVSRGMHGVTTKRAIGVLSIIGLLFGSVPALADTIGRPEARTTDLSAEPLQGPDSADAILRRDRQEKADVLDQNLLENWEEWKAGIRDRTGLSFGADYTAAGFVATESLGDDYAAGGIARFFGSFDLVNRDGPNTGRLEFKIEHRHSYTDTPPILFGAALGYAGTPQPVFNEDGFRTTTLYWRQDAFDDRAVFRIGFLDVKEYFNVYALASPWTGFQNLAFSTGSNTMSVLPDGAFGVMAGGYLTDSVYLAAGIVDRNTDPSAVFDGFDTFFNDFETFRTAEIGFTSGGQRLFVDNAHIAFWEMDASNATGAQGGRGVNVSMSSLVGANWLPFLRGAWAEGGGGVFEASVSAGFGYLDQPGGNLLGIGLNWGRPNSDTFPVDLSDQWTAEGFYRVQFAENIQITPSLQLLVDPALNPKDDFIAVFGLRARATF</sequence>
<reference evidence="3 4" key="1">
    <citation type="submission" date="2020-07" db="EMBL/GenBank/DDBJ databases">
        <authorList>
            <person name="Li M."/>
        </authorList>
    </citation>
    <scope>NUCLEOTIDE SEQUENCE [LARGE SCALE GENOMIC DNA]</scope>
    <source>
        <strain evidence="3 4">DSM 23284</strain>
    </source>
</reference>
<keyword evidence="4" id="KW-1185">Reference proteome</keyword>
<proteinExistence type="inferred from homology"/>
<evidence type="ECO:0000313" key="4">
    <source>
        <dbReference type="Proteomes" id="UP000559404"/>
    </source>
</evidence>
<dbReference type="RefSeq" id="WP_181761780.1">
    <property type="nucleotide sequence ID" value="NZ_BMCR01000005.1"/>
</dbReference>
<dbReference type="Pfam" id="PF04966">
    <property type="entry name" value="OprB"/>
    <property type="match status" value="1"/>
</dbReference>
<dbReference type="InterPro" id="IPR007049">
    <property type="entry name" value="Carb-sel_porin_OprB"/>
</dbReference>
<dbReference type="AlphaFoldDB" id="A0A838XX00"/>
<reference evidence="3 4" key="2">
    <citation type="submission" date="2020-08" db="EMBL/GenBank/DDBJ databases">
        <title>Stappia taiwanensis sp. nov., isolated from a coastal thermal spring.</title>
        <authorList>
            <person name="Kampfer P."/>
        </authorList>
    </citation>
    <scope>NUCLEOTIDE SEQUENCE [LARGE SCALE GENOMIC DNA]</scope>
    <source>
        <strain evidence="3 4">DSM 23284</strain>
    </source>
</reference>
<dbReference type="GO" id="GO:0016020">
    <property type="term" value="C:membrane"/>
    <property type="evidence" value="ECO:0007669"/>
    <property type="project" value="InterPro"/>
</dbReference>
<dbReference type="GO" id="GO:0008643">
    <property type="term" value="P:carbohydrate transport"/>
    <property type="evidence" value="ECO:0007669"/>
    <property type="project" value="InterPro"/>
</dbReference>
<dbReference type="Proteomes" id="UP000559404">
    <property type="component" value="Unassembled WGS sequence"/>
</dbReference>
<evidence type="ECO:0000256" key="1">
    <source>
        <dbReference type="ARBA" id="ARBA00008769"/>
    </source>
</evidence>